<keyword evidence="6" id="KW-0158">Chromosome</keyword>
<dbReference type="EMBL" id="KN831770">
    <property type="protein sequence ID" value="KIM46797.1"/>
    <property type="molecule type" value="Genomic_DNA"/>
</dbReference>
<sequence>MSEFLDETEALQTNIEGMKHLSDSLATFNESFASWLYIINMNALTTDWPQAPTDTSFHFAKKRAEQDAVAAMEALQARNAAKAREMQMAAAADKTTVTDADATFATNVTATTGVSSNKSGIPAKKKAGKPKMTAKEKKERAIEIERIIACLPLEFRGSDPTLRRNMETVIEGLMNAQGLKLHDLIKPPDLNQARVNKCLIALVNRKVVQKESSTGTVLYHWKGMA</sequence>
<dbReference type="AlphaFoldDB" id="A0A0C2Z0W1"/>
<gene>
    <name evidence="16" type="ORF">M413DRAFT_440367</name>
</gene>
<dbReference type="Pfam" id="PF08653">
    <property type="entry name" value="DASH_Dam1"/>
    <property type="match status" value="1"/>
</dbReference>
<evidence type="ECO:0000256" key="4">
    <source>
        <dbReference type="ARBA" id="ARBA00010073"/>
    </source>
</evidence>
<reference evidence="17" key="2">
    <citation type="submission" date="2015-01" db="EMBL/GenBank/DDBJ databases">
        <title>Evolutionary Origins and Diversification of the Mycorrhizal Mutualists.</title>
        <authorList>
            <consortium name="DOE Joint Genome Institute"/>
            <consortium name="Mycorrhizal Genomics Consortium"/>
            <person name="Kohler A."/>
            <person name="Kuo A."/>
            <person name="Nagy L.G."/>
            <person name="Floudas D."/>
            <person name="Copeland A."/>
            <person name="Barry K.W."/>
            <person name="Cichocki N."/>
            <person name="Veneault-Fourrey C."/>
            <person name="LaButti K."/>
            <person name="Lindquist E.A."/>
            <person name="Lipzen A."/>
            <person name="Lundell T."/>
            <person name="Morin E."/>
            <person name="Murat C."/>
            <person name="Riley R."/>
            <person name="Ohm R."/>
            <person name="Sun H."/>
            <person name="Tunlid A."/>
            <person name="Henrissat B."/>
            <person name="Grigoriev I.V."/>
            <person name="Hibbett D.S."/>
            <person name="Martin F."/>
        </authorList>
    </citation>
    <scope>NUCLEOTIDE SEQUENCE [LARGE SCALE GENOMIC DNA]</scope>
    <source>
        <strain evidence="17">h7</strain>
    </source>
</reference>
<comment type="subcellular location">
    <subcellularLocation>
        <location evidence="3">Chromosome</location>
        <location evidence="3">Centromere</location>
        <location evidence="3">Kinetochore</location>
    </subcellularLocation>
    <subcellularLocation>
        <location evidence="2">Cytoplasm</location>
        <location evidence="2">Cytoskeleton</location>
        <location evidence="2">Spindle</location>
    </subcellularLocation>
    <subcellularLocation>
        <location evidence="1">Nucleus</location>
    </subcellularLocation>
</comment>
<evidence type="ECO:0000256" key="7">
    <source>
        <dbReference type="ARBA" id="ARBA00022490"/>
    </source>
</evidence>
<evidence type="ECO:0000256" key="9">
    <source>
        <dbReference type="ARBA" id="ARBA00022829"/>
    </source>
</evidence>
<evidence type="ECO:0000256" key="10">
    <source>
        <dbReference type="ARBA" id="ARBA00022838"/>
    </source>
</evidence>
<evidence type="ECO:0000313" key="17">
    <source>
        <dbReference type="Proteomes" id="UP000053424"/>
    </source>
</evidence>
<proteinExistence type="inferred from homology"/>
<dbReference type="GO" id="GO:1990537">
    <property type="term" value="C:mitotic spindle polar microtubule"/>
    <property type="evidence" value="ECO:0007669"/>
    <property type="project" value="TreeGrafter"/>
</dbReference>
<keyword evidence="12" id="KW-0539">Nucleus</keyword>
<evidence type="ECO:0000256" key="5">
    <source>
        <dbReference type="ARBA" id="ARBA00020497"/>
    </source>
</evidence>
<name>A0A0C2Z0W1_HEBCY</name>
<evidence type="ECO:0000256" key="14">
    <source>
        <dbReference type="ARBA" id="ARBA00030453"/>
    </source>
</evidence>
<keyword evidence="7" id="KW-0963">Cytoplasm</keyword>
<keyword evidence="8" id="KW-0493">Microtubule</keyword>
<dbReference type="GO" id="GO:0044732">
    <property type="term" value="C:mitotic spindle pole body"/>
    <property type="evidence" value="ECO:0007669"/>
    <property type="project" value="TreeGrafter"/>
</dbReference>
<dbReference type="PANTHER" id="PTHR28113">
    <property type="entry name" value="DASH COMPLEX SUBUNIT DAM1"/>
    <property type="match status" value="1"/>
</dbReference>
<evidence type="ECO:0000256" key="6">
    <source>
        <dbReference type="ARBA" id="ARBA00022454"/>
    </source>
</evidence>
<keyword evidence="13" id="KW-0137">Centromere</keyword>
<keyword evidence="11" id="KW-0206">Cytoskeleton</keyword>
<keyword evidence="17" id="KW-1185">Reference proteome</keyword>
<evidence type="ECO:0000256" key="1">
    <source>
        <dbReference type="ARBA" id="ARBA00004123"/>
    </source>
</evidence>
<evidence type="ECO:0000256" key="2">
    <source>
        <dbReference type="ARBA" id="ARBA00004186"/>
    </source>
</evidence>
<dbReference type="GO" id="GO:1990758">
    <property type="term" value="P:mitotic sister chromatid biorientation"/>
    <property type="evidence" value="ECO:0007669"/>
    <property type="project" value="TreeGrafter"/>
</dbReference>
<dbReference type="PANTHER" id="PTHR28113:SF1">
    <property type="entry name" value="DASH COMPLEX SUBUNIT DAM1"/>
    <property type="match status" value="1"/>
</dbReference>
<dbReference type="InterPro" id="IPR013962">
    <property type="entry name" value="DASH_Dam1"/>
</dbReference>
<evidence type="ECO:0000256" key="13">
    <source>
        <dbReference type="ARBA" id="ARBA00023328"/>
    </source>
</evidence>
<dbReference type="OrthoDB" id="5586015at2759"/>
<feature type="region of interest" description="Disordered" evidence="15">
    <location>
        <begin position="115"/>
        <end position="136"/>
    </location>
</feature>
<evidence type="ECO:0000313" key="16">
    <source>
        <dbReference type="EMBL" id="KIM46797.1"/>
    </source>
</evidence>
<evidence type="ECO:0000256" key="11">
    <source>
        <dbReference type="ARBA" id="ARBA00023212"/>
    </source>
</evidence>
<organism evidence="16 17">
    <name type="scientific">Hebeloma cylindrosporum</name>
    <dbReference type="NCBI Taxonomy" id="76867"/>
    <lineage>
        <taxon>Eukaryota</taxon>
        <taxon>Fungi</taxon>
        <taxon>Dikarya</taxon>
        <taxon>Basidiomycota</taxon>
        <taxon>Agaricomycotina</taxon>
        <taxon>Agaricomycetes</taxon>
        <taxon>Agaricomycetidae</taxon>
        <taxon>Agaricales</taxon>
        <taxon>Agaricineae</taxon>
        <taxon>Hymenogastraceae</taxon>
        <taxon>Hebeloma</taxon>
    </lineage>
</organism>
<evidence type="ECO:0000256" key="8">
    <source>
        <dbReference type="ARBA" id="ARBA00022701"/>
    </source>
</evidence>
<dbReference type="Proteomes" id="UP000053424">
    <property type="component" value="Unassembled WGS sequence"/>
</dbReference>
<evidence type="ECO:0000256" key="15">
    <source>
        <dbReference type="SAM" id="MobiDB-lite"/>
    </source>
</evidence>
<evidence type="ECO:0000256" key="3">
    <source>
        <dbReference type="ARBA" id="ARBA00004629"/>
    </source>
</evidence>
<dbReference type="HOGENOM" id="CLU_066250_0_0_1"/>
<keyword evidence="9" id="KW-0159">Chromosome partition</keyword>
<dbReference type="STRING" id="686832.A0A0C2Z0W1"/>
<dbReference type="GO" id="GO:0042729">
    <property type="term" value="C:DASH complex"/>
    <property type="evidence" value="ECO:0007669"/>
    <property type="project" value="InterPro"/>
</dbReference>
<keyword evidence="10" id="KW-0995">Kinetochore</keyword>
<evidence type="ECO:0000256" key="12">
    <source>
        <dbReference type="ARBA" id="ARBA00023242"/>
    </source>
</evidence>
<comment type="similarity">
    <text evidence="4">Belongs to the DASH complex DAM1 family.</text>
</comment>
<accession>A0A0C2Z0W1</accession>
<reference evidence="16 17" key="1">
    <citation type="submission" date="2014-04" db="EMBL/GenBank/DDBJ databases">
        <authorList>
            <consortium name="DOE Joint Genome Institute"/>
            <person name="Kuo A."/>
            <person name="Gay G."/>
            <person name="Dore J."/>
            <person name="Kohler A."/>
            <person name="Nagy L.G."/>
            <person name="Floudas D."/>
            <person name="Copeland A."/>
            <person name="Barry K.W."/>
            <person name="Cichocki N."/>
            <person name="Veneault-Fourrey C."/>
            <person name="LaButti K."/>
            <person name="Lindquist E.A."/>
            <person name="Lipzen A."/>
            <person name="Lundell T."/>
            <person name="Morin E."/>
            <person name="Murat C."/>
            <person name="Sun H."/>
            <person name="Tunlid A."/>
            <person name="Henrissat B."/>
            <person name="Grigoriev I.V."/>
            <person name="Hibbett D.S."/>
            <person name="Martin F."/>
            <person name="Nordberg H.P."/>
            <person name="Cantor M.N."/>
            <person name="Hua S.X."/>
        </authorList>
    </citation>
    <scope>NUCLEOTIDE SEQUENCE [LARGE SCALE GENOMIC DNA]</scope>
    <source>
        <strain evidence="17">h7</strain>
    </source>
</reference>
<protein>
    <recommendedName>
        <fullName evidence="5">DASH complex subunit DAM1</fullName>
    </recommendedName>
    <alternativeName>
        <fullName evidence="14">Outer kinetochore protein DAM1</fullName>
    </alternativeName>
</protein>